<feature type="compositionally biased region" description="Polar residues" evidence="1">
    <location>
        <begin position="38"/>
        <end position="50"/>
    </location>
</feature>
<proteinExistence type="predicted"/>
<evidence type="ECO:0000313" key="3">
    <source>
        <dbReference type="WBParaSite" id="PSAMB.scaffold8147size6559.g31032.t1"/>
    </source>
</evidence>
<feature type="region of interest" description="Disordered" evidence="1">
    <location>
        <begin position="1"/>
        <end position="50"/>
    </location>
</feature>
<protein>
    <submittedName>
        <fullName evidence="3">Uncharacterized protein</fullName>
    </submittedName>
</protein>
<accession>A0A914XJT1</accession>
<reference evidence="3" key="1">
    <citation type="submission" date="2022-11" db="UniProtKB">
        <authorList>
            <consortium name="WormBaseParasite"/>
        </authorList>
    </citation>
    <scope>IDENTIFICATION</scope>
</reference>
<dbReference type="Proteomes" id="UP000887566">
    <property type="component" value="Unplaced"/>
</dbReference>
<evidence type="ECO:0000256" key="1">
    <source>
        <dbReference type="SAM" id="MobiDB-lite"/>
    </source>
</evidence>
<name>A0A914XJT1_9BILA</name>
<feature type="compositionally biased region" description="Basic and acidic residues" evidence="1">
    <location>
        <begin position="1"/>
        <end position="20"/>
    </location>
</feature>
<evidence type="ECO:0000313" key="2">
    <source>
        <dbReference type="Proteomes" id="UP000887566"/>
    </source>
</evidence>
<dbReference type="WBParaSite" id="PSAMB.scaffold8147size6559.g31032.t1">
    <property type="protein sequence ID" value="PSAMB.scaffold8147size6559.g31032.t1"/>
    <property type="gene ID" value="PSAMB.scaffold8147size6559.g31032"/>
</dbReference>
<organism evidence="2 3">
    <name type="scientific">Plectus sambesii</name>
    <dbReference type="NCBI Taxonomy" id="2011161"/>
    <lineage>
        <taxon>Eukaryota</taxon>
        <taxon>Metazoa</taxon>
        <taxon>Ecdysozoa</taxon>
        <taxon>Nematoda</taxon>
        <taxon>Chromadorea</taxon>
        <taxon>Plectida</taxon>
        <taxon>Plectina</taxon>
        <taxon>Plectoidea</taxon>
        <taxon>Plectidae</taxon>
        <taxon>Plectus</taxon>
    </lineage>
</organism>
<sequence length="68" mass="7596">MCERDPTAGEELKTAGDDSHVNIAQAEAANWDRRTPRRNSQQPTFSRSNTYRIAQQIECISLDSDAAT</sequence>
<keyword evidence="2" id="KW-1185">Reference proteome</keyword>
<dbReference type="AlphaFoldDB" id="A0A914XJT1"/>